<comment type="similarity">
    <text evidence="10">Belongs to the CRISPR-associated endonuclease Cas1 family.</text>
</comment>
<keyword evidence="5 10" id="KW-0460">Magnesium</keyword>
<keyword evidence="2 10" id="KW-0479">Metal-binding</keyword>
<keyword evidence="6 10" id="KW-0051">Antiviral defense</keyword>
<dbReference type="GO" id="GO:0046872">
    <property type="term" value="F:metal ion binding"/>
    <property type="evidence" value="ECO:0007669"/>
    <property type="project" value="UniProtKB-UniRule"/>
</dbReference>
<dbReference type="InterPro" id="IPR042211">
    <property type="entry name" value="CRISPR-assoc_Cas1_N"/>
</dbReference>
<dbReference type="Gene3D" id="3.100.10.20">
    <property type="entry name" value="CRISPR-associated endonuclease Cas1, N-terminal domain"/>
    <property type="match status" value="1"/>
</dbReference>
<dbReference type="AlphaFoldDB" id="D2QT50"/>
<evidence type="ECO:0000313" key="11">
    <source>
        <dbReference type="EMBL" id="ADB41982.1"/>
    </source>
</evidence>
<dbReference type="KEGG" id="sli:Slin_6020"/>
<comment type="subunit">
    <text evidence="9 10">Homodimer, forms a heterotetramer with a Cas2 homodimer.</text>
</comment>
<evidence type="ECO:0000256" key="7">
    <source>
        <dbReference type="ARBA" id="ARBA00023125"/>
    </source>
</evidence>
<keyword evidence="8 10" id="KW-0464">Manganese</keyword>
<comment type="cofactor">
    <cofactor evidence="10">
        <name>Mg(2+)</name>
        <dbReference type="ChEBI" id="CHEBI:18420"/>
    </cofactor>
    <cofactor evidence="10">
        <name>Mn(2+)</name>
        <dbReference type="ChEBI" id="CHEBI:29035"/>
    </cofactor>
</comment>
<dbReference type="eggNOG" id="COG1518">
    <property type="taxonomic scope" value="Bacteria"/>
</dbReference>
<dbReference type="GO" id="GO:0004519">
    <property type="term" value="F:endonuclease activity"/>
    <property type="evidence" value="ECO:0007669"/>
    <property type="project" value="UniProtKB-UniRule"/>
</dbReference>
<dbReference type="GO" id="GO:0051607">
    <property type="term" value="P:defense response to virus"/>
    <property type="evidence" value="ECO:0007669"/>
    <property type="project" value="UniProtKB-UniRule"/>
</dbReference>
<reference evidence="11 12" key="1">
    <citation type="journal article" date="2010" name="Stand. Genomic Sci.">
        <title>Complete genome sequence of Spirosoma linguale type strain (1).</title>
        <authorList>
            <person name="Lail K."/>
            <person name="Sikorski J."/>
            <person name="Saunders E."/>
            <person name="Lapidus A."/>
            <person name="Glavina Del Rio T."/>
            <person name="Copeland A."/>
            <person name="Tice H."/>
            <person name="Cheng J.-F."/>
            <person name="Lucas S."/>
            <person name="Nolan M."/>
            <person name="Bruce D."/>
            <person name="Goodwin L."/>
            <person name="Pitluck S."/>
            <person name="Ivanova N."/>
            <person name="Mavromatis K."/>
            <person name="Ovchinnikova G."/>
            <person name="Pati A."/>
            <person name="Chen A."/>
            <person name="Palaniappan K."/>
            <person name="Land M."/>
            <person name="Hauser L."/>
            <person name="Chang Y.-J."/>
            <person name="Jeffries C.D."/>
            <person name="Chain P."/>
            <person name="Brettin T."/>
            <person name="Detter J.C."/>
            <person name="Schuetze A."/>
            <person name="Rohde M."/>
            <person name="Tindall B.J."/>
            <person name="Goeker M."/>
            <person name="Bristow J."/>
            <person name="Eisen J.A."/>
            <person name="Markowitz V."/>
            <person name="Hugenholtz P."/>
            <person name="Kyrpides N.C."/>
            <person name="Klenk H.-P."/>
            <person name="Chen F."/>
        </authorList>
    </citation>
    <scope>NUCLEOTIDE SEQUENCE [LARGE SCALE GENOMIC DNA]</scope>
    <source>
        <strain evidence="12">ATCC 33905 / DSM 74 / LMG 10896 / Claus 1</strain>
    </source>
</reference>
<dbReference type="HOGENOM" id="CLU_052779_0_1_10"/>
<dbReference type="RefSeq" id="WP_012930470.1">
    <property type="nucleotide sequence ID" value="NC_013730.1"/>
</dbReference>
<dbReference type="PANTHER" id="PTHR34353">
    <property type="entry name" value="CRISPR-ASSOCIATED ENDONUCLEASE CAS1 1"/>
    <property type="match status" value="1"/>
</dbReference>
<keyword evidence="4 10" id="KW-0378">Hydrolase</keyword>
<dbReference type="GO" id="GO:0016787">
    <property type="term" value="F:hydrolase activity"/>
    <property type="evidence" value="ECO:0007669"/>
    <property type="project" value="UniProtKB-KW"/>
</dbReference>
<dbReference type="InterPro" id="IPR050646">
    <property type="entry name" value="Cas1"/>
</dbReference>
<evidence type="ECO:0000313" key="12">
    <source>
        <dbReference type="Proteomes" id="UP000002028"/>
    </source>
</evidence>
<dbReference type="NCBIfam" id="TIGR00287">
    <property type="entry name" value="cas1"/>
    <property type="match status" value="1"/>
</dbReference>
<accession>D2QT50</accession>
<comment type="function">
    <text evidence="10">CRISPR (clustered regularly interspaced short palindromic repeat), is an adaptive immune system that provides protection against mobile genetic elements (viruses, transposable elements and conjugative plasmids). CRISPR clusters contain spacers, sequences complementary to antecedent mobile elements, and target invading nucleic acids. CRISPR clusters are transcribed and processed into CRISPR RNA (crRNA). Acts as a dsDNA endonuclease. Involved in the integration of spacer DNA into the CRISPR cassette.</text>
</comment>
<evidence type="ECO:0000256" key="4">
    <source>
        <dbReference type="ARBA" id="ARBA00022801"/>
    </source>
</evidence>
<dbReference type="EMBL" id="CP001769">
    <property type="protein sequence ID" value="ADB41982.1"/>
    <property type="molecule type" value="Genomic_DNA"/>
</dbReference>
<dbReference type="CDD" id="cd09634">
    <property type="entry name" value="Cas1_I-II-III"/>
    <property type="match status" value="1"/>
</dbReference>
<keyword evidence="7 10" id="KW-0238">DNA-binding</keyword>
<dbReference type="HAMAP" id="MF_01470">
    <property type="entry name" value="Cas1"/>
    <property type="match status" value="1"/>
</dbReference>
<evidence type="ECO:0000256" key="8">
    <source>
        <dbReference type="ARBA" id="ARBA00023211"/>
    </source>
</evidence>
<feature type="binding site" evidence="10">
    <location>
        <position position="242"/>
    </location>
    <ligand>
        <name>Mn(2+)</name>
        <dbReference type="ChEBI" id="CHEBI:29035"/>
    </ligand>
</feature>
<proteinExistence type="inferred from homology"/>
<dbReference type="Pfam" id="PF01867">
    <property type="entry name" value="Cas_Cas1"/>
    <property type="match status" value="1"/>
</dbReference>
<name>D2QT50_SPILD</name>
<keyword evidence="3 10" id="KW-0255">Endonuclease</keyword>
<dbReference type="PANTHER" id="PTHR34353:SF2">
    <property type="entry name" value="CRISPR-ASSOCIATED ENDONUCLEASE CAS1 1"/>
    <property type="match status" value="1"/>
</dbReference>
<dbReference type="Proteomes" id="UP000002028">
    <property type="component" value="Chromosome"/>
</dbReference>
<evidence type="ECO:0000256" key="2">
    <source>
        <dbReference type="ARBA" id="ARBA00022723"/>
    </source>
</evidence>
<evidence type="ECO:0000256" key="1">
    <source>
        <dbReference type="ARBA" id="ARBA00022722"/>
    </source>
</evidence>
<keyword evidence="1 10" id="KW-0540">Nuclease</keyword>
<dbReference type="GO" id="GO:0003677">
    <property type="term" value="F:DNA binding"/>
    <property type="evidence" value="ECO:0007669"/>
    <property type="project" value="UniProtKB-KW"/>
</dbReference>
<keyword evidence="12" id="KW-1185">Reference proteome</keyword>
<dbReference type="InterPro" id="IPR002729">
    <property type="entry name" value="CRISPR-assoc_Cas1"/>
</dbReference>
<dbReference type="InterPro" id="IPR042206">
    <property type="entry name" value="CRISPR-assoc_Cas1_C"/>
</dbReference>
<sequence>MQLHISTYGTYLHVKDAMFDVRRKGEDGKVISATYSAEKVTHILLATGTSLSTDAVRLAMRHNVDIVFIEQQGDPIGRVWHAKLGSTTKIRKRQLEASLGPDGLRWVRAWLLAKLDNQMGFIRSLKKHRPQHAGYLDDKLVRIEAMALSISTLASVGEQTPATTCVADVADTLRGLEGTAGRLYFETLSYVLPKEYQFSGRSSRPAQDAFNAFLNYGYGMLYGKVEKTLMMAGLDPYVGFLHRDDYNQLSMVYDFIEPYRGWTDEVVFRLFTAKKVNKAHIGEVSGSRTGVSLNADGKALLVNAFNECMDNDPIRYRGRNLVRSHCMQLDAHQFANELIGKTGGLPDLVKL</sequence>
<evidence type="ECO:0000256" key="6">
    <source>
        <dbReference type="ARBA" id="ARBA00023118"/>
    </source>
</evidence>
<dbReference type="GO" id="GO:0043571">
    <property type="term" value="P:maintenance of CRISPR repeat elements"/>
    <property type="evidence" value="ECO:0007669"/>
    <property type="project" value="UniProtKB-UniRule"/>
</dbReference>
<evidence type="ECO:0000256" key="3">
    <source>
        <dbReference type="ARBA" id="ARBA00022759"/>
    </source>
</evidence>
<protein>
    <recommendedName>
        <fullName evidence="10">CRISPR-associated endonuclease Cas1</fullName>
        <ecNumber evidence="10">3.1.-.-</ecNumber>
    </recommendedName>
</protein>
<dbReference type="STRING" id="504472.Slin_6020"/>
<feature type="binding site" evidence="10">
    <location>
        <position position="257"/>
    </location>
    <ligand>
        <name>Mn(2+)</name>
        <dbReference type="ChEBI" id="CHEBI:29035"/>
    </ligand>
</feature>
<dbReference type="EC" id="3.1.-.-" evidence="10"/>
<evidence type="ECO:0000256" key="5">
    <source>
        <dbReference type="ARBA" id="ARBA00022842"/>
    </source>
</evidence>
<dbReference type="Gene3D" id="1.20.120.920">
    <property type="entry name" value="CRISPR-associated endonuclease Cas1, C-terminal domain"/>
    <property type="match status" value="1"/>
</dbReference>
<evidence type="ECO:0000256" key="10">
    <source>
        <dbReference type="HAMAP-Rule" id="MF_01470"/>
    </source>
</evidence>
<evidence type="ECO:0000256" key="9">
    <source>
        <dbReference type="ARBA" id="ARBA00038592"/>
    </source>
</evidence>
<feature type="binding site" evidence="10">
    <location>
        <position position="177"/>
    </location>
    <ligand>
        <name>Mn(2+)</name>
        <dbReference type="ChEBI" id="CHEBI:29035"/>
    </ligand>
</feature>
<organism evidence="11 12">
    <name type="scientific">Spirosoma linguale (strain ATCC 33905 / DSM 74 / LMG 10896 / Claus 1)</name>
    <dbReference type="NCBI Taxonomy" id="504472"/>
    <lineage>
        <taxon>Bacteria</taxon>
        <taxon>Pseudomonadati</taxon>
        <taxon>Bacteroidota</taxon>
        <taxon>Cytophagia</taxon>
        <taxon>Cytophagales</taxon>
        <taxon>Cytophagaceae</taxon>
        <taxon>Spirosoma</taxon>
    </lineage>
</organism>
<gene>
    <name evidence="10" type="primary">cas1</name>
    <name evidence="11" type="ordered locus">Slin_6020</name>
</gene>